<feature type="signal peptide" evidence="1">
    <location>
        <begin position="1"/>
        <end position="22"/>
    </location>
</feature>
<dbReference type="Gene3D" id="1.25.40.10">
    <property type="entry name" value="Tetratricopeptide repeat domain"/>
    <property type="match status" value="1"/>
</dbReference>
<name>A0ABM8DR30_9BACT</name>
<dbReference type="InterPro" id="IPR011990">
    <property type="entry name" value="TPR-like_helical_dom_sf"/>
</dbReference>
<evidence type="ECO:0008006" key="4">
    <source>
        <dbReference type="Google" id="ProtNLM"/>
    </source>
</evidence>
<evidence type="ECO:0000313" key="3">
    <source>
        <dbReference type="Proteomes" id="UP001242010"/>
    </source>
</evidence>
<feature type="chain" id="PRO_5045822099" description="DUF2911 domain-containing protein" evidence="1">
    <location>
        <begin position="23"/>
        <end position="292"/>
    </location>
</feature>
<dbReference type="Proteomes" id="UP001242010">
    <property type="component" value="Chromosome"/>
</dbReference>
<organism evidence="2 3">
    <name type="scientific">Geothrix oryzae</name>
    <dbReference type="NCBI Taxonomy" id="2927975"/>
    <lineage>
        <taxon>Bacteria</taxon>
        <taxon>Pseudomonadati</taxon>
        <taxon>Acidobacteriota</taxon>
        <taxon>Holophagae</taxon>
        <taxon>Holophagales</taxon>
        <taxon>Holophagaceae</taxon>
        <taxon>Geothrix</taxon>
    </lineage>
</organism>
<proteinExistence type="predicted"/>
<evidence type="ECO:0000256" key="1">
    <source>
        <dbReference type="SAM" id="SignalP"/>
    </source>
</evidence>
<dbReference type="Pfam" id="PF11138">
    <property type="entry name" value="DUF2911"/>
    <property type="match status" value="1"/>
</dbReference>
<gene>
    <name evidence="2" type="ORF">GETHOR_15510</name>
</gene>
<dbReference type="RefSeq" id="WP_286353175.1">
    <property type="nucleotide sequence ID" value="NZ_AP027079.1"/>
</dbReference>
<dbReference type="InterPro" id="IPR021314">
    <property type="entry name" value="DUF2911"/>
</dbReference>
<dbReference type="EMBL" id="AP027079">
    <property type="protein sequence ID" value="BDU69450.1"/>
    <property type="molecule type" value="Genomic_DNA"/>
</dbReference>
<sequence>MRSLFLPALLAAAAALPLAAQAAQDKPAPVRLTPLRVSPACTVSQEIGISKIDLAFARPAVKGRKVWGDLVPFGQVWRAGANSATVITFSHAAKVAGKEVPAGSYGFFAVPGEKTWTLILNKKAKQWGAYEYKAEEDLVRWEATPQAGSFLEYLDYRVIPTGTGDATVELGWEKLRVSFPVAFDTKGIYWTHLESTLKKAPETDWVPWYQAAAYCQAQGIEPQKALLWIEKSLKAGDSFWNHETAARIYRDAKRMPEALAQLEKAIDLSKGKAPKEYTENLEKERAEWKAGK</sequence>
<reference evidence="3" key="1">
    <citation type="journal article" date="2023" name="Int. J. Syst. Evol. Microbiol.">
        <title>Mesoterricola silvestris gen. nov., sp. nov., Mesoterricola sediminis sp. nov., Geothrix oryzae sp. nov., Geothrix edaphica sp. nov., Geothrix rubra sp. nov., and Geothrix limicola sp. nov., six novel members of Acidobacteriota isolated from soils.</title>
        <authorList>
            <person name="Itoh H."/>
            <person name="Sugisawa Y."/>
            <person name="Mise K."/>
            <person name="Xu Z."/>
            <person name="Kuniyasu M."/>
            <person name="Ushijima N."/>
            <person name="Kawano K."/>
            <person name="Kobayashi E."/>
            <person name="Shiratori Y."/>
            <person name="Masuda Y."/>
            <person name="Senoo K."/>
        </authorList>
    </citation>
    <scope>NUCLEOTIDE SEQUENCE [LARGE SCALE GENOMIC DNA]</scope>
    <source>
        <strain evidence="3">Red222</strain>
    </source>
</reference>
<accession>A0ABM8DR30</accession>
<protein>
    <recommendedName>
        <fullName evidence="4">DUF2911 domain-containing protein</fullName>
    </recommendedName>
</protein>
<keyword evidence="3" id="KW-1185">Reference proteome</keyword>
<keyword evidence="1" id="KW-0732">Signal</keyword>
<evidence type="ECO:0000313" key="2">
    <source>
        <dbReference type="EMBL" id="BDU69450.1"/>
    </source>
</evidence>